<evidence type="ECO:0000256" key="1">
    <source>
        <dbReference type="SAM" id="Phobius"/>
    </source>
</evidence>
<dbReference type="RefSeq" id="WP_085138301.1">
    <property type="nucleotide sequence ID" value="NZ_LQPI01000036.1"/>
</dbReference>
<protein>
    <submittedName>
        <fullName evidence="2">Uncharacterized protein</fullName>
    </submittedName>
</protein>
<evidence type="ECO:0000313" key="2">
    <source>
        <dbReference type="EMBL" id="ORW22007.1"/>
    </source>
</evidence>
<feature type="transmembrane region" description="Helical" evidence="1">
    <location>
        <begin position="89"/>
        <end position="106"/>
    </location>
</feature>
<dbReference type="STRING" id="1782.AWC18_07620"/>
<comment type="caution">
    <text evidence="2">The sequence shown here is derived from an EMBL/GenBank/DDBJ whole genome shotgun (WGS) entry which is preliminary data.</text>
</comment>
<feature type="transmembrane region" description="Helical" evidence="1">
    <location>
        <begin position="118"/>
        <end position="141"/>
    </location>
</feature>
<keyword evidence="1" id="KW-0812">Transmembrane</keyword>
<proteinExistence type="predicted"/>
<reference evidence="2 3" key="1">
    <citation type="submission" date="2016-01" db="EMBL/GenBank/DDBJ databases">
        <title>The new phylogeny of the genus Mycobacterium.</title>
        <authorList>
            <person name="Tarcisio F."/>
            <person name="Conor M."/>
            <person name="Antonella G."/>
            <person name="Elisabetta G."/>
            <person name="Giulia F.S."/>
            <person name="Sara T."/>
            <person name="Anna F."/>
            <person name="Clotilde B."/>
            <person name="Roberto B."/>
            <person name="Veronica D.S."/>
            <person name="Fabio R."/>
            <person name="Monica P."/>
            <person name="Olivier J."/>
            <person name="Enrico T."/>
            <person name="Nicola S."/>
        </authorList>
    </citation>
    <scope>NUCLEOTIDE SEQUENCE [LARGE SCALE GENOMIC DNA]</scope>
    <source>
        <strain evidence="2 3">DSM 44164</strain>
    </source>
</reference>
<organism evidence="2 3">
    <name type="scientific">Mycolicibacter nonchromogenicus</name>
    <name type="common">Mycobacterium nonchromogenicum</name>
    <dbReference type="NCBI Taxonomy" id="1782"/>
    <lineage>
        <taxon>Bacteria</taxon>
        <taxon>Bacillati</taxon>
        <taxon>Actinomycetota</taxon>
        <taxon>Actinomycetes</taxon>
        <taxon>Mycobacteriales</taxon>
        <taxon>Mycobacteriaceae</taxon>
        <taxon>Mycolicibacter</taxon>
    </lineage>
</organism>
<gene>
    <name evidence="2" type="ORF">AWC18_07620</name>
</gene>
<keyword evidence="1" id="KW-1133">Transmembrane helix</keyword>
<dbReference type="EMBL" id="LQPI01000036">
    <property type="protein sequence ID" value="ORW22007.1"/>
    <property type="molecule type" value="Genomic_DNA"/>
</dbReference>
<dbReference type="AlphaFoldDB" id="A0A1X1ZF18"/>
<feature type="transmembrane region" description="Helical" evidence="1">
    <location>
        <begin position="6"/>
        <end position="27"/>
    </location>
</feature>
<evidence type="ECO:0000313" key="3">
    <source>
        <dbReference type="Proteomes" id="UP000193108"/>
    </source>
</evidence>
<sequence>MPTLLNAALGAAPIFGGALLTAAAGQLRGPDARALIKQDLDLLDRLPAEQTQRRADLQRTINERIDDLVMASDRTRALREAALSYKGNWRDIIFFVSSVLFTYVWWHINHERGNWLPMFVVLILACIVSAIYALRGTFRVVTHSWRRRRR</sequence>
<accession>A0A1X1ZF18</accession>
<keyword evidence="3" id="KW-1185">Reference proteome</keyword>
<keyword evidence="1" id="KW-0472">Membrane</keyword>
<name>A0A1X1ZF18_MYCNO</name>
<dbReference type="Proteomes" id="UP000193108">
    <property type="component" value="Unassembled WGS sequence"/>
</dbReference>